<protein>
    <submittedName>
        <fullName evidence="2">NAD(P)H-binding protein</fullName>
    </submittedName>
</protein>
<reference evidence="2" key="1">
    <citation type="submission" date="2022-06" db="EMBL/GenBank/DDBJ databases">
        <title>Draft genome sequence of Streptomyces sp. RB6PN25 isolated from peat swamp forest in Thailand.</title>
        <authorList>
            <person name="Duangmal K."/>
            <person name="Klaysubun C."/>
        </authorList>
    </citation>
    <scope>NUCLEOTIDE SEQUENCE</scope>
    <source>
        <strain evidence="2">RB6PN25</strain>
    </source>
</reference>
<dbReference type="InterPro" id="IPR051604">
    <property type="entry name" value="Ergot_Alk_Oxidoreductase"/>
</dbReference>
<evidence type="ECO:0000313" key="3">
    <source>
        <dbReference type="Proteomes" id="UP001057702"/>
    </source>
</evidence>
<dbReference type="RefSeq" id="WP_255923691.1">
    <property type="nucleotide sequence ID" value="NZ_JANFNG010000038.1"/>
</dbReference>
<sequence>MTSKISILVTGATGKVGRQVVDQLLAADIDAHVRAMVREPERARLPSGTELVRGDLADPDTLVGCLDRVDAVFLVWPFLTAEAAPPVIDAIGEHARSIVYLSSLGVRDGTARQADPIHQFHADIERLIESSGLQWTFLRPSGFAGNTLGWAAQIRADGVVRGPYAAVARPLIHEADIAAVAVRALVGDAHHGTKPPITGPASITQAEQAHTIGEAIGRPVTYEEIPPETALRHMTEQGWPAGAARGLLAAHAAFLSEPEPVSHAVEEITGVPARSFREWAADHADDFR</sequence>
<dbReference type="Proteomes" id="UP001057702">
    <property type="component" value="Unassembled WGS sequence"/>
</dbReference>
<keyword evidence="3" id="KW-1185">Reference proteome</keyword>
<proteinExistence type="predicted"/>
<organism evidence="2 3">
    <name type="scientific">Streptomyces humicola</name>
    <dbReference type="NCBI Taxonomy" id="2953240"/>
    <lineage>
        <taxon>Bacteria</taxon>
        <taxon>Bacillati</taxon>
        <taxon>Actinomycetota</taxon>
        <taxon>Actinomycetes</taxon>
        <taxon>Kitasatosporales</taxon>
        <taxon>Streptomycetaceae</taxon>
        <taxon>Streptomyces</taxon>
    </lineage>
</organism>
<dbReference type="Pfam" id="PF13460">
    <property type="entry name" value="NAD_binding_10"/>
    <property type="match status" value="1"/>
</dbReference>
<dbReference type="InterPro" id="IPR036291">
    <property type="entry name" value="NAD(P)-bd_dom_sf"/>
</dbReference>
<dbReference type="EMBL" id="JANFNG010000038">
    <property type="protein sequence ID" value="MCQ4084624.1"/>
    <property type="molecule type" value="Genomic_DNA"/>
</dbReference>
<name>A0ABT1Q425_9ACTN</name>
<comment type="caution">
    <text evidence="2">The sequence shown here is derived from an EMBL/GenBank/DDBJ whole genome shotgun (WGS) entry which is preliminary data.</text>
</comment>
<dbReference type="Gene3D" id="3.90.25.10">
    <property type="entry name" value="UDP-galactose 4-epimerase, domain 1"/>
    <property type="match status" value="1"/>
</dbReference>
<dbReference type="SUPFAM" id="SSF51735">
    <property type="entry name" value="NAD(P)-binding Rossmann-fold domains"/>
    <property type="match status" value="1"/>
</dbReference>
<dbReference type="PANTHER" id="PTHR43162">
    <property type="match status" value="1"/>
</dbReference>
<dbReference type="InterPro" id="IPR016040">
    <property type="entry name" value="NAD(P)-bd_dom"/>
</dbReference>
<evidence type="ECO:0000313" key="2">
    <source>
        <dbReference type="EMBL" id="MCQ4084624.1"/>
    </source>
</evidence>
<dbReference type="PANTHER" id="PTHR43162:SF1">
    <property type="entry name" value="PRESTALK A DIFFERENTIATION PROTEIN A"/>
    <property type="match status" value="1"/>
</dbReference>
<gene>
    <name evidence="2" type="ORF">NGB36_29625</name>
</gene>
<accession>A0ABT1Q425</accession>
<evidence type="ECO:0000259" key="1">
    <source>
        <dbReference type="Pfam" id="PF13460"/>
    </source>
</evidence>
<dbReference type="Gene3D" id="3.40.50.720">
    <property type="entry name" value="NAD(P)-binding Rossmann-like Domain"/>
    <property type="match status" value="1"/>
</dbReference>
<feature type="domain" description="NAD(P)-binding" evidence="1">
    <location>
        <begin position="11"/>
        <end position="185"/>
    </location>
</feature>